<keyword evidence="9" id="KW-1185">Reference proteome</keyword>
<feature type="transmembrane region" description="Helical" evidence="6">
    <location>
        <begin position="106"/>
        <end position="128"/>
    </location>
</feature>
<feature type="transmembrane region" description="Helical" evidence="6">
    <location>
        <begin position="134"/>
        <end position="153"/>
    </location>
</feature>
<protein>
    <submittedName>
        <fullName evidence="8">MFS general substrate transporter</fullName>
    </submittedName>
</protein>
<feature type="transmembrane region" description="Helical" evidence="6">
    <location>
        <begin position="428"/>
        <end position="449"/>
    </location>
</feature>
<evidence type="ECO:0000256" key="1">
    <source>
        <dbReference type="ARBA" id="ARBA00004141"/>
    </source>
</evidence>
<dbReference type="SUPFAM" id="SSF103473">
    <property type="entry name" value="MFS general substrate transporter"/>
    <property type="match status" value="1"/>
</dbReference>
<evidence type="ECO:0000256" key="4">
    <source>
        <dbReference type="ARBA" id="ARBA00023136"/>
    </source>
</evidence>
<feature type="transmembrane region" description="Helical" evidence="6">
    <location>
        <begin position="461"/>
        <end position="479"/>
    </location>
</feature>
<dbReference type="Gene3D" id="1.20.1250.20">
    <property type="entry name" value="MFS general substrate transporter like domains"/>
    <property type="match status" value="1"/>
</dbReference>
<dbReference type="EMBL" id="JANBVO010000010">
    <property type="protein sequence ID" value="KAJ9149442.1"/>
    <property type="molecule type" value="Genomic_DNA"/>
</dbReference>
<accession>A0AA38RIS6</accession>
<reference evidence="8" key="1">
    <citation type="submission" date="2022-07" db="EMBL/GenBank/DDBJ databases">
        <title>Fungi with potential for degradation of polypropylene.</title>
        <authorList>
            <person name="Gostincar C."/>
        </authorList>
    </citation>
    <scope>NUCLEOTIDE SEQUENCE</scope>
    <source>
        <strain evidence="8">EXF-13308</strain>
    </source>
</reference>
<feature type="transmembrane region" description="Helical" evidence="6">
    <location>
        <begin position="224"/>
        <end position="245"/>
    </location>
</feature>
<feature type="transmembrane region" description="Helical" evidence="6">
    <location>
        <begin position="385"/>
        <end position="407"/>
    </location>
</feature>
<comment type="caution">
    <text evidence="8">The sequence shown here is derived from an EMBL/GenBank/DDBJ whole genome shotgun (WGS) entry which is preliminary data.</text>
</comment>
<dbReference type="InterPro" id="IPR020846">
    <property type="entry name" value="MFS_dom"/>
</dbReference>
<feature type="transmembrane region" description="Helical" evidence="6">
    <location>
        <begin position="165"/>
        <end position="187"/>
    </location>
</feature>
<comment type="subcellular location">
    <subcellularLocation>
        <location evidence="1">Membrane</location>
        <topology evidence="1">Multi-pass membrane protein</topology>
    </subcellularLocation>
</comment>
<evidence type="ECO:0000256" key="6">
    <source>
        <dbReference type="SAM" id="Phobius"/>
    </source>
</evidence>
<evidence type="ECO:0000256" key="3">
    <source>
        <dbReference type="ARBA" id="ARBA00022989"/>
    </source>
</evidence>
<feature type="transmembrane region" description="Helical" evidence="6">
    <location>
        <begin position="491"/>
        <end position="510"/>
    </location>
</feature>
<dbReference type="Proteomes" id="UP001174694">
    <property type="component" value="Unassembled WGS sequence"/>
</dbReference>
<feature type="transmembrane region" description="Helical" evidence="6">
    <location>
        <begin position="522"/>
        <end position="543"/>
    </location>
</feature>
<dbReference type="PROSITE" id="PS50850">
    <property type="entry name" value="MFS"/>
    <property type="match status" value="1"/>
</dbReference>
<feature type="transmembrane region" description="Helical" evidence="6">
    <location>
        <begin position="193"/>
        <end position="212"/>
    </location>
</feature>
<dbReference type="PANTHER" id="PTHR23502">
    <property type="entry name" value="MAJOR FACILITATOR SUPERFAMILY"/>
    <property type="match status" value="1"/>
</dbReference>
<dbReference type="InterPro" id="IPR036259">
    <property type="entry name" value="MFS_trans_sf"/>
</dbReference>
<dbReference type="PANTHER" id="PTHR23502:SF29">
    <property type="entry name" value="TRANSPORTER, PUTATIVE (AFU_ORTHOLOGUE AFUA_6G06680)-RELATED"/>
    <property type="match status" value="1"/>
</dbReference>
<organism evidence="8 9">
    <name type="scientific">Pleurostoma richardsiae</name>
    <dbReference type="NCBI Taxonomy" id="41990"/>
    <lineage>
        <taxon>Eukaryota</taxon>
        <taxon>Fungi</taxon>
        <taxon>Dikarya</taxon>
        <taxon>Ascomycota</taxon>
        <taxon>Pezizomycotina</taxon>
        <taxon>Sordariomycetes</taxon>
        <taxon>Sordariomycetidae</taxon>
        <taxon>Calosphaeriales</taxon>
        <taxon>Pleurostomataceae</taxon>
        <taxon>Pleurostoma</taxon>
    </lineage>
</organism>
<evidence type="ECO:0000313" key="8">
    <source>
        <dbReference type="EMBL" id="KAJ9149442.1"/>
    </source>
</evidence>
<feature type="region of interest" description="Disordered" evidence="5">
    <location>
        <begin position="284"/>
        <end position="304"/>
    </location>
</feature>
<evidence type="ECO:0000256" key="5">
    <source>
        <dbReference type="SAM" id="MobiDB-lite"/>
    </source>
</evidence>
<evidence type="ECO:0000313" key="9">
    <source>
        <dbReference type="Proteomes" id="UP001174694"/>
    </source>
</evidence>
<gene>
    <name evidence="8" type="ORF">NKR23_g4273</name>
</gene>
<dbReference type="Pfam" id="PF07690">
    <property type="entry name" value="MFS_1"/>
    <property type="match status" value="1"/>
</dbReference>
<dbReference type="GO" id="GO:0022857">
    <property type="term" value="F:transmembrane transporter activity"/>
    <property type="evidence" value="ECO:0007669"/>
    <property type="project" value="InterPro"/>
</dbReference>
<name>A0AA38RIS6_9PEZI</name>
<feature type="domain" description="Major facilitator superfamily (MFS) profile" evidence="7">
    <location>
        <begin position="69"/>
        <end position="558"/>
    </location>
</feature>
<keyword evidence="2 6" id="KW-0812">Transmembrane</keyword>
<dbReference type="GO" id="GO:0005886">
    <property type="term" value="C:plasma membrane"/>
    <property type="evidence" value="ECO:0007669"/>
    <property type="project" value="TreeGrafter"/>
</dbReference>
<keyword evidence="4 6" id="KW-0472">Membrane</keyword>
<keyword evidence="3 6" id="KW-1133">Transmembrane helix</keyword>
<feature type="transmembrane region" description="Helical" evidence="6">
    <location>
        <begin position="72"/>
        <end position="99"/>
    </location>
</feature>
<proteinExistence type="predicted"/>
<sequence>MAWGILPAHSSLQHVPGTVLLEEQSSLDPNRFQHLKKSTHRGETIILVPQPSDDPNDPLNWPLWRRDAIMLLYAYCTILVVGGIGPVLSSLALELSLLFNVSLTKISLLTGYSLCATGASGLIVSAVSHKYGRRLPLVCSMSLALAGTVWGGCANSYNSLLGARILQGLSVATFESVIFSVVGDLYYVHERGVRVAGVTAVMAGLSNLPPILAGKIATTLSWRWVFWLLAIFVGIGLGLVILVGWETAFNRGAIFNLDLTSQDNLDSVDAKMVACDAEEFQHVEDSKSQAENTPSGVSEEETVRATVSDPAKRKTLIQRMALFSGNYSKEPFWKLLVGPAFVLYNPAVIWAVLLMSFPTLWLVAINLLVAQIFAGPPYFLSTAELGYLSAGPGIGGVLGSLASGMLSDPIIKWASRKNKGVYEPEFRLILILPAIVMSVIGYVLFGNLIEAGKSPAGMATLWGVAGTSLQFIMMVVGSYTVDAYRDISVEIFIATMVVKNFVFYGFSYFLNSWMAAWTPAKMFYTVAGIQVGLCLTTIPIWIFGKKIRAWWHKPVHKK</sequence>
<dbReference type="InterPro" id="IPR011701">
    <property type="entry name" value="MFS"/>
</dbReference>
<evidence type="ECO:0000256" key="2">
    <source>
        <dbReference type="ARBA" id="ARBA00022692"/>
    </source>
</evidence>
<dbReference type="AlphaFoldDB" id="A0AA38RIS6"/>
<evidence type="ECO:0000259" key="7">
    <source>
        <dbReference type="PROSITE" id="PS50850"/>
    </source>
</evidence>